<feature type="signal peptide" evidence="3">
    <location>
        <begin position="1"/>
        <end position="30"/>
    </location>
</feature>
<dbReference type="RefSeq" id="WP_145446699.1">
    <property type="nucleotide sequence ID" value="NZ_CP036280.1"/>
</dbReference>
<keyword evidence="5" id="KW-1185">Reference proteome</keyword>
<evidence type="ECO:0000313" key="5">
    <source>
        <dbReference type="Proteomes" id="UP000320386"/>
    </source>
</evidence>
<reference evidence="4 5" key="1">
    <citation type="submission" date="2019-02" db="EMBL/GenBank/DDBJ databases">
        <title>Deep-cultivation of Planctomycetes and their phenomic and genomic characterization uncovers novel biology.</title>
        <authorList>
            <person name="Wiegand S."/>
            <person name="Jogler M."/>
            <person name="Boedeker C."/>
            <person name="Pinto D."/>
            <person name="Vollmers J."/>
            <person name="Rivas-Marin E."/>
            <person name="Kohn T."/>
            <person name="Peeters S.H."/>
            <person name="Heuer A."/>
            <person name="Rast P."/>
            <person name="Oberbeckmann S."/>
            <person name="Bunk B."/>
            <person name="Jeske O."/>
            <person name="Meyerdierks A."/>
            <person name="Storesund J.E."/>
            <person name="Kallscheuer N."/>
            <person name="Luecker S."/>
            <person name="Lage O.M."/>
            <person name="Pohl T."/>
            <person name="Merkel B.J."/>
            <person name="Hornburger P."/>
            <person name="Mueller R.-W."/>
            <person name="Bruemmer F."/>
            <person name="Labrenz M."/>
            <person name="Spormann A.M."/>
            <person name="Op den Camp H."/>
            <person name="Overmann J."/>
            <person name="Amann R."/>
            <person name="Jetten M.S.M."/>
            <person name="Mascher T."/>
            <person name="Medema M.H."/>
            <person name="Devos D.P."/>
            <person name="Kaster A.-K."/>
            <person name="Ovreas L."/>
            <person name="Rohde M."/>
            <person name="Galperin M.Y."/>
            <person name="Jogler C."/>
        </authorList>
    </citation>
    <scope>NUCLEOTIDE SEQUENCE [LARGE SCALE GENOMIC DNA]</scope>
    <source>
        <strain evidence="4 5">Pan265</strain>
    </source>
</reference>
<evidence type="ECO:0000313" key="4">
    <source>
        <dbReference type="EMBL" id="QDU72523.1"/>
    </source>
</evidence>
<name>A0A518BZX6_9BACT</name>
<dbReference type="AlphaFoldDB" id="A0A518BZX6"/>
<keyword evidence="3" id="KW-0732">Signal</keyword>
<proteinExistence type="predicted"/>
<dbReference type="KEGG" id="mcad:Pan265_23920"/>
<keyword evidence="1" id="KW-0175">Coiled coil</keyword>
<feature type="region of interest" description="Disordered" evidence="2">
    <location>
        <begin position="30"/>
        <end position="73"/>
    </location>
</feature>
<organism evidence="4 5">
    <name type="scientific">Mucisphaera calidilacus</name>
    <dbReference type="NCBI Taxonomy" id="2527982"/>
    <lineage>
        <taxon>Bacteria</taxon>
        <taxon>Pseudomonadati</taxon>
        <taxon>Planctomycetota</taxon>
        <taxon>Phycisphaerae</taxon>
        <taxon>Phycisphaerales</taxon>
        <taxon>Phycisphaeraceae</taxon>
        <taxon>Mucisphaera</taxon>
    </lineage>
</organism>
<sequence length="245" mass="28744" precursor="true">MMTTTTPARFHLVGPLIALLVIATTAPLLAQPDEGPQRRDDRPMHNQREGRGEGRGMPRFLAPPPRDDRGGPWERMSAEEAREFIDAAMEIVGELDPDAVQRMRYMAERNPHMLLEIMRRRFPRLEALMELRETNPELFQLRIQDFKLNARTMMQAKRIRELEENLADPAEIERQETDLREAIAEHFEVRQKIREIELKDLETEIERLTRQVTRLREEIDSRTTDPEGIIDGRLNDLLDRDQTNF</sequence>
<accession>A0A518BZX6</accession>
<dbReference type="OrthoDB" id="7432856at2"/>
<gene>
    <name evidence="4" type="ORF">Pan265_23920</name>
</gene>
<dbReference type="EMBL" id="CP036280">
    <property type="protein sequence ID" value="QDU72523.1"/>
    <property type="molecule type" value="Genomic_DNA"/>
</dbReference>
<dbReference type="Proteomes" id="UP000320386">
    <property type="component" value="Chromosome"/>
</dbReference>
<evidence type="ECO:0000256" key="3">
    <source>
        <dbReference type="SAM" id="SignalP"/>
    </source>
</evidence>
<feature type="compositionally biased region" description="Basic and acidic residues" evidence="2">
    <location>
        <begin position="35"/>
        <end position="56"/>
    </location>
</feature>
<protein>
    <submittedName>
        <fullName evidence="4">Uncharacterized protein</fullName>
    </submittedName>
</protein>
<feature type="coiled-coil region" evidence="1">
    <location>
        <begin position="191"/>
        <end position="225"/>
    </location>
</feature>
<evidence type="ECO:0000256" key="2">
    <source>
        <dbReference type="SAM" id="MobiDB-lite"/>
    </source>
</evidence>
<evidence type="ECO:0000256" key="1">
    <source>
        <dbReference type="SAM" id="Coils"/>
    </source>
</evidence>
<feature type="chain" id="PRO_5022126610" evidence="3">
    <location>
        <begin position="31"/>
        <end position="245"/>
    </location>
</feature>